<dbReference type="Pfam" id="PF03364">
    <property type="entry name" value="Polyketide_cyc"/>
    <property type="match status" value="1"/>
</dbReference>
<dbReference type="Proteomes" id="UP000246702">
    <property type="component" value="Unassembled WGS sequence"/>
</dbReference>
<feature type="domain" description="Coenzyme Q-binding protein COQ10 START" evidence="5">
    <location>
        <begin position="54"/>
        <end position="208"/>
    </location>
</feature>
<dbReference type="FunFam" id="3.30.530.20:FF:000048">
    <property type="entry name" value="Sreptomyces cyclase/dehydrase family protein"/>
    <property type="match status" value="1"/>
</dbReference>
<dbReference type="SUPFAM" id="SSF55961">
    <property type="entry name" value="Bet v1-like"/>
    <property type="match status" value="1"/>
</dbReference>
<comment type="caution">
    <text evidence="6">The sequence shown here is derived from an EMBL/GenBank/DDBJ whole genome shotgun (WGS) entry which is preliminary data.</text>
</comment>
<reference evidence="6 7" key="1">
    <citation type="submission" date="2016-12" db="EMBL/GenBank/DDBJ databases">
        <title>The genomes of Aspergillus section Nigri reveals drivers in fungal speciation.</title>
        <authorList>
            <consortium name="DOE Joint Genome Institute"/>
            <person name="Vesth T.C."/>
            <person name="Nybo J."/>
            <person name="Theobald S."/>
            <person name="Brandl J."/>
            <person name="Frisvad J.C."/>
            <person name="Nielsen K.F."/>
            <person name="Lyhne E.K."/>
            <person name="Kogle M.E."/>
            <person name="Kuo A."/>
            <person name="Riley R."/>
            <person name="Clum A."/>
            <person name="Nolan M."/>
            <person name="Lipzen A."/>
            <person name="Salamov A."/>
            <person name="Henrissat B."/>
            <person name="Wiebenga A."/>
            <person name="De Vries R.P."/>
            <person name="Grigoriev I.V."/>
            <person name="Mortensen U.H."/>
            <person name="Andersen M.R."/>
            <person name="Baker S.E."/>
        </authorList>
    </citation>
    <scope>NUCLEOTIDE SEQUENCE [LARGE SCALE GENOMIC DNA]</scope>
    <source>
        <strain evidence="6 7">CBS 115572</strain>
    </source>
</reference>
<evidence type="ECO:0000313" key="6">
    <source>
        <dbReference type="EMBL" id="PWY78499.1"/>
    </source>
</evidence>
<gene>
    <name evidence="6" type="ORF">BO94DRAFT_431261</name>
</gene>
<dbReference type="InterPro" id="IPR023393">
    <property type="entry name" value="START-like_dom_sf"/>
</dbReference>
<protein>
    <recommendedName>
        <fullName evidence="5">Coenzyme Q-binding protein COQ10 START domain-containing protein</fullName>
    </recommendedName>
</protein>
<dbReference type="Gene3D" id="3.30.530.20">
    <property type="match status" value="1"/>
</dbReference>
<feature type="non-terminal residue" evidence="6">
    <location>
        <position position="1"/>
    </location>
</feature>
<evidence type="ECO:0000256" key="2">
    <source>
        <dbReference type="ARBA" id="ARBA00011814"/>
    </source>
</evidence>
<evidence type="ECO:0000259" key="5">
    <source>
        <dbReference type="Pfam" id="PF03364"/>
    </source>
</evidence>
<dbReference type="STRING" id="1450535.A0A317VXY4"/>
<dbReference type="GO" id="GO:0005739">
    <property type="term" value="C:mitochondrion"/>
    <property type="evidence" value="ECO:0007669"/>
    <property type="project" value="TreeGrafter"/>
</dbReference>
<keyword evidence="7" id="KW-1185">Reference proteome</keyword>
<evidence type="ECO:0000256" key="3">
    <source>
        <dbReference type="ARBA" id="ARBA00024947"/>
    </source>
</evidence>
<evidence type="ECO:0000256" key="4">
    <source>
        <dbReference type="SAM" id="MobiDB-lite"/>
    </source>
</evidence>
<feature type="compositionally biased region" description="Low complexity" evidence="4">
    <location>
        <begin position="11"/>
        <end position="20"/>
    </location>
</feature>
<feature type="region of interest" description="Disordered" evidence="4">
    <location>
        <begin position="27"/>
        <end position="53"/>
    </location>
</feature>
<evidence type="ECO:0000256" key="1">
    <source>
        <dbReference type="ARBA" id="ARBA00006885"/>
    </source>
</evidence>
<feature type="compositionally biased region" description="Low complexity" evidence="4">
    <location>
        <begin position="27"/>
        <end position="43"/>
    </location>
</feature>
<feature type="compositionally biased region" description="Basic residues" evidence="4">
    <location>
        <begin position="1"/>
        <end position="10"/>
    </location>
</feature>
<feature type="region of interest" description="Disordered" evidence="4">
    <location>
        <begin position="1"/>
        <end position="20"/>
    </location>
</feature>
<dbReference type="GO" id="GO:0048039">
    <property type="term" value="F:ubiquinone binding"/>
    <property type="evidence" value="ECO:0007669"/>
    <property type="project" value="InterPro"/>
</dbReference>
<comment type="subunit">
    <text evidence="2">Interacts with coenzyme Q.</text>
</comment>
<proteinExistence type="inferred from homology"/>
<dbReference type="CDD" id="cd07813">
    <property type="entry name" value="COQ10p_like"/>
    <property type="match status" value="1"/>
</dbReference>
<dbReference type="AlphaFoldDB" id="A0A317VXY4"/>
<dbReference type="InterPro" id="IPR044996">
    <property type="entry name" value="COQ10-like"/>
</dbReference>
<sequence>RPTPHNHTHNHPTTTQHLLQTQTRPFLSSLLPGSSSSNNSSNSNKRHVTATRTLPYPPAPLFQIISSVESYSSFLPFLTASTVTHRDATTNLPTRAFLTVGYGPLSETFTSKVTCDEKNYIVEAKSGAEFGIATKEGQDGLGFPGADEGIFEYLSTRWELNEVKKEDGSGDGTEVKLDIRFEFRSQLHAMLMGKVEGEMAGVMIQAFERRIRSVL</sequence>
<dbReference type="EMBL" id="MSFK01000024">
    <property type="protein sequence ID" value="PWY78499.1"/>
    <property type="molecule type" value="Genomic_DNA"/>
</dbReference>
<name>A0A317VXY4_9EURO</name>
<dbReference type="GO" id="GO:0045333">
    <property type="term" value="P:cellular respiration"/>
    <property type="evidence" value="ECO:0007669"/>
    <property type="project" value="InterPro"/>
</dbReference>
<dbReference type="GeneID" id="37109623"/>
<feature type="non-terminal residue" evidence="6">
    <location>
        <position position="215"/>
    </location>
</feature>
<comment type="function">
    <text evidence="3">Required for the function of coenzyme Q in the respiratory chain. May serve as a chaperone or may be involved in the transport of Q6 from its site of synthesis to the catalytic sites of the respiratory complexes.</text>
</comment>
<organism evidence="6 7">
    <name type="scientific">Aspergillus sclerotioniger CBS 115572</name>
    <dbReference type="NCBI Taxonomy" id="1450535"/>
    <lineage>
        <taxon>Eukaryota</taxon>
        <taxon>Fungi</taxon>
        <taxon>Dikarya</taxon>
        <taxon>Ascomycota</taxon>
        <taxon>Pezizomycotina</taxon>
        <taxon>Eurotiomycetes</taxon>
        <taxon>Eurotiomycetidae</taxon>
        <taxon>Eurotiales</taxon>
        <taxon>Aspergillaceae</taxon>
        <taxon>Aspergillus</taxon>
        <taxon>Aspergillus subgen. Circumdati</taxon>
    </lineage>
</organism>
<dbReference type="InterPro" id="IPR005031">
    <property type="entry name" value="COQ10_START"/>
</dbReference>
<dbReference type="RefSeq" id="XP_025464808.1">
    <property type="nucleotide sequence ID" value="XM_025607480.1"/>
</dbReference>
<dbReference type="OrthoDB" id="292693at2759"/>
<evidence type="ECO:0000313" key="7">
    <source>
        <dbReference type="Proteomes" id="UP000246702"/>
    </source>
</evidence>
<accession>A0A317VXY4</accession>
<dbReference type="PANTHER" id="PTHR12901:SF10">
    <property type="entry name" value="COENZYME Q-BINDING PROTEIN COQ10, MITOCHONDRIAL"/>
    <property type="match status" value="1"/>
</dbReference>
<comment type="similarity">
    <text evidence="1">Belongs to the COQ10 family.</text>
</comment>
<dbReference type="PANTHER" id="PTHR12901">
    <property type="entry name" value="SPERM PROTEIN HOMOLOG"/>
    <property type="match status" value="1"/>
</dbReference>